<feature type="compositionally biased region" description="Polar residues" evidence="1">
    <location>
        <begin position="56"/>
        <end position="66"/>
    </location>
</feature>
<evidence type="ECO:0000256" key="2">
    <source>
        <dbReference type="SAM" id="Phobius"/>
    </source>
</evidence>
<dbReference type="EMBL" id="HF936032">
    <property type="protein sequence ID" value="CCX33171.1"/>
    <property type="molecule type" value="Genomic_DNA"/>
</dbReference>
<sequence>MAAPGVCSVPCSDDGSLCCSVDQHCAIWGQQCGAGGRDGWPPGGSSVNGGNPEPTSSPTVTPINTASPVSPPPPPPPPSVQNTPSASPPPPVAPATTTTPSPPHEVPTTTINAVVPVTTSNRVSTPLSSSTFATRTYLPPIQCTPPDCRRGSSVTAESATATPINIARIVGPAVGGAVVGTALICLLIGWIWFRRRRHLYNGVPTGKEAAREITSGGRVRFELPARRWWWGRV</sequence>
<keyword evidence="2" id="KW-0472">Membrane</keyword>
<organism evidence="3 4">
    <name type="scientific">Pyronema omphalodes (strain CBS 100304)</name>
    <name type="common">Pyronema confluens</name>
    <dbReference type="NCBI Taxonomy" id="1076935"/>
    <lineage>
        <taxon>Eukaryota</taxon>
        <taxon>Fungi</taxon>
        <taxon>Dikarya</taxon>
        <taxon>Ascomycota</taxon>
        <taxon>Pezizomycotina</taxon>
        <taxon>Pezizomycetes</taxon>
        <taxon>Pezizales</taxon>
        <taxon>Pyronemataceae</taxon>
        <taxon>Pyronema</taxon>
    </lineage>
</organism>
<evidence type="ECO:0000313" key="3">
    <source>
        <dbReference type="EMBL" id="CCX33171.1"/>
    </source>
</evidence>
<feature type="compositionally biased region" description="Pro residues" evidence="1">
    <location>
        <begin position="69"/>
        <end position="79"/>
    </location>
</feature>
<keyword evidence="2" id="KW-1133">Transmembrane helix</keyword>
<feature type="compositionally biased region" description="Gly residues" evidence="1">
    <location>
        <begin position="33"/>
        <end position="42"/>
    </location>
</feature>
<accession>U4LW48</accession>
<dbReference type="OrthoDB" id="10425625at2759"/>
<dbReference type="CDD" id="cd12087">
    <property type="entry name" value="TM_EGFR-like"/>
    <property type="match status" value="1"/>
</dbReference>
<protein>
    <submittedName>
        <fullName evidence="3">Uncharacterized protein</fullName>
    </submittedName>
</protein>
<evidence type="ECO:0000313" key="4">
    <source>
        <dbReference type="Proteomes" id="UP000018144"/>
    </source>
</evidence>
<keyword evidence="2" id="KW-0812">Transmembrane</keyword>
<feature type="compositionally biased region" description="Low complexity" evidence="1">
    <location>
        <begin position="43"/>
        <end position="54"/>
    </location>
</feature>
<evidence type="ECO:0000256" key="1">
    <source>
        <dbReference type="SAM" id="MobiDB-lite"/>
    </source>
</evidence>
<gene>
    <name evidence="3" type="ORF">PCON_14211</name>
</gene>
<keyword evidence="4" id="KW-1185">Reference proteome</keyword>
<dbReference type="Proteomes" id="UP000018144">
    <property type="component" value="Unassembled WGS sequence"/>
</dbReference>
<feature type="region of interest" description="Disordered" evidence="1">
    <location>
        <begin position="33"/>
        <end position="110"/>
    </location>
</feature>
<name>U4LW48_PYROM</name>
<dbReference type="AlphaFoldDB" id="U4LW48"/>
<reference evidence="3 4" key="1">
    <citation type="journal article" date="2013" name="PLoS Genet.">
        <title>The genome and development-dependent transcriptomes of Pyronema confluens: a window into fungal evolution.</title>
        <authorList>
            <person name="Traeger S."/>
            <person name="Altegoer F."/>
            <person name="Freitag M."/>
            <person name="Gabaldon T."/>
            <person name="Kempken F."/>
            <person name="Kumar A."/>
            <person name="Marcet-Houben M."/>
            <person name="Poggeler S."/>
            <person name="Stajich J.E."/>
            <person name="Nowrousian M."/>
        </authorList>
    </citation>
    <scope>NUCLEOTIDE SEQUENCE [LARGE SCALE GENOMIC DNA]</scope>
    <source>
        <strain evidence="4">CBS 100304</strain>
        <tissue evidence="3">Vegetative mycelium</tissue>
    </source>
</reference>
<proteinExistence type="predicted"/>
<feature type="transmembrane region" description="Helical" evidence="2">
    <location>
        <begin position="169"/>
        <end position="193"/>
    </location>
</feature>